<dbReference type="PANTHER" id="PTHR15020:SF50">
    <property type="entry name" value="UPF0659 PROTEIN YMR090W"/>
    <property type="match status" value="1"/>
</dbReference>
<dbReference type="Pfam" id="PF13460">
    <property type="entry name" value="NAD_binding_10"/>
    <property type="match status" value="1"/>
</dbReference>
<reference evidence="2 3" key="1">
    <citation type="submission" date="2018-06" db="EMBL/GenBank/DDBJ databases">
        <authorList>
            <consortium name="Pathogen Informatics"/>
            <person name="Doyle S."/>
        </authorList>
    </citation>
    <scope>NUCLEOTIDE SEQUENCE [LARGE SCALE GENOMIC DNA]</scope>
    <source>
        <strain evidence="2 3">NCTC11862</strain>
    </source>
</reference>
<dbReference type="Gene3D" id="3.40.50.720">
    <property type="entry name" value="NAD(P)-binding Rossmann-like Domain"/>
    <property type="match status" value="1"/>
</dbReference>
<evidence type="ECO:0000313" key="2">
    <source>
        <dbReference type="EMBL" id="STC70478.1"/>
    </source>
</evidence>
<dbReference type="PANTHER" id="PTHR15020">
    <property type="entry name" value="FLAVIN REDUCTASE-RELATED"/>
    <property type="match status" value="1"/>
</dbReference>
<feature type="domain" description="NAD(P)-binding" evidence="1">
    <location>
        <begin position="12"/>
        <end position="199"/>
    </location>
</feature>
<keyword evidence="3" id="KW-1185">Reference proteome</keyword>
<dbReference type="AlphaFoldDB" id="A0A376CS81"/>
<organism evidence="2 3">
    <name type="scientific">Corynebacterium pilosum</name>
    <dbReference type="NCBI Taxonomy" id="35756"/>
    <lineage>
        <taxon>Bacteria</taxon>
        <taxon>Bacillati</taxon>
        <taxon>Actinomycetota</taxon>
        <taxon>Actinomycetes</taxon>
        <taxon>Mycobacteriales</taxon>
        <taxon>Corynebacteriaceae</taxon>
        <taxon>Corynebacterium</taxon>
    </lineage>
</organism>
<gene>
    <name evidence="2" type="ORF">NCTC11862_02297</name>
</gene>
<dbReference type="InterPro" id="IPR036291">
    <property type="entry name" value="NAD(P)-bd_dom_sf"/>
</dbReference>
<dbReference type="OrthoDB" id="4248066at2"/>
<name>A0A376CS81_9CORY</name>
<dbReference type="InterPro" id="IPR016040">
    <property type="entry name" value="NAD(P)-bd_dom"/>
</dbReference>
<dbReference type="RefSeq" id="WP_018581985.1">
    <property type="nucleotide sequence ID" value="NZ_LDYD01000008.1"/>
</dbReference>
<dbReference type="STRING" id="35756.GCA_001044155_02549"/>
<evidence type="ECO:0000313" key="3">
    <source>
        <dbReference type="Proteomes" id="UP000254467"/>
    </source>
</evidence>
<evidence type="ECO:0000259" key="1">
    <source>
        <dbReference type="Pfam" id="PF13460"/>
    </source>
</evidence>
<sequence length="224" mass="23960">MSADVKKVLIIGGRGKIAKLATEMLSGAGAEITSMVRNDESRAEVEPLGSTALVQDLTELSVEQWGTLVEDFDVVLWSAGNGGRGGADVTYAVDRDGALTLIEALESMDLPPRLIMVSYVGALDNTAEDDGGTWYAYVESKKAVDRRLVDSDIEYTILAPAALHDGPATGIEIVDNTPSAAEAKQTSRELVAEVIAECALREDHPQQRIVAFVDGKEEILSIEL</sequence>
<accession>A0A376CS81</accession>
<dbReference type="EMBL" id="UFXQ01000001">
    <property type="protein sequence ID" value="STC70478.1"/>
    <property type="molecule type" value="Genomic_DNA"/>
</dbReference>
<dbReference type="SUPFAM" id="SSF51735">
    <property type="entry name" value="NAD(P)-binding Rossmann-fold domains"/>
    <property type="match status" value="1"/>
</dbReference>
<dbReference type="Proteomes" id="UP000254467">
    <property type="component" value="Unassembled WGS sequence"/>
</dbReference>
<proteinExistence type="predicted"/>
<protein>
    <submittedName>
        <fullName evidence="2">Predicted nucleoside-diphosphate-sugar epimerase</fullName>
    </submittedName>
</protein>